<dbReference type="GO" id="GO:0003677">
    <property type="term" value="F:DNA binding"/>
    <property type="evidence" value="ECO:0007669"/>
    <property type="project" value="InterPro"/>
</dbReference>
<dbReference type="Gene3D" id="1.10.10.10">
    <property type="entry name" value="Winged helix-like DNA-binding domain superfamily/Winged helix DNA-binding domain"/>
    <property type="match status" value="2"/>
</dbReference>
<gene>
    <name evidence="2" type="ORF">VV02_23900</name>
</gene>
<dbReference type="InterPro" id="IPR016032">
    <property type="entry name" value="Sig_transdc_resp-reg_C-effctor"/>
</dbReference>
<evidence type="ECO:0000313" key="3">
    <source>
        <dbReference type="Proteomes" id="UP000066480"/>
    </source>
</evidence>
<evidence type="ECO:0000259" key="1">
    <source>
        <dbReference type="Pfam" id="PF01978"/>
    </source>
</evidence>
<feature type="domain" description="Transcription regulator TrmB N-terminal" evidence="1">
    <location>
        <begin position="15"/>
        <end position="81"/>
    </location>
</feature>
<evidence type="ECO:0000313" key="2">
    <source>
        <dbReference type="EMBL" id="AKU19260.1"/>
    </source>
</evidence>
<dbReference type="STRING" id="571913.VV02_23900"/>
<dbReference type="InterPro" id="IPR036388">
    <property type="entry name" value="WH-like_DNA-bd_sf"/>
</dbReference>
<dbReference type="EMBL" id="CP011112">
    <property type="protein sequence ID" value="AKU19260.1"/>
    <property type="molecule type" value="Genomic_DNA"/>
</dbReference>
<dbReference type="Proteomes" id="UP000066480">
    <property type="component" value="Chromosome"/>
</dbReference>
<dbReference type="AlphaFoldDB" id="A0A0K1JRT5"/>
<proteinExistence type="predicted"/>
<dbReference type="PANTHER" id="PTHR34293">
    <property type="entry name" value="HTH-TYPE TRANSCRIPTIONAL REGULATOR TRMBL2"/>
    <property type="match status" value="1"/>
</dbReference>
<dbReference type="InterPro" id="IPR002831">
    <property type="entry name" value="Tscrpt_reg_TrmB_N"/>
</dbReference>
<dbReference type="GO" id="GO:0006355">
    <property type="term" value="P:regulation of DNA-templated transcription"/>
    <property type="evidence" value="ECO:0007669"/>
    <property type="project" value="InterPro"/>
</dbReference>
<dbReference type="SUPFAM" id="SSF46894">
    <property type="entry name" value="C-terminal effector domain of the bipartite response regulators"/>
    <property type="match status" value="1"/>
</dbReference>
<accession>A0A0K1JRT5</accession>
<sequence length="333" mass="36102">MIRLTESVTELTDLLRGLGLRREEAVSYEQLLKGPARSAEVAAATGLDESLTGAALDHLAEIGLVAPLRSDPSCFAPVTPEAGLDVLSALRESDIRRARIATMTAFDAFRRSVRPEPEDPIEVVTGAAMNPRIDSIVKSARTQIRALDSPPYTEGRASVEPQELQQLADGIDYRVVYSRASIEHPGMLENAIEVCLAAGEQSRVLPTVPVKLAIVDQEIGFVSLSIAEADVNRALLVIRRCSLLTALEALFEMCWAAATPLAVSAEPNSRPWIEPVDQRILALLAAGIPDADVAARVGLSRRSFFRHLEQLMQQAGVDNRFQLAVHAGRSGWI</sequence>
<dbReference type="KEGG" id="lmoi:VV02_23900"/>
<protein>
    <recommendedName>
        <fullName evidence="1">Transcription regulator TrmB N-terminal domain-containing protein</fullName>
    </recommendedName>
</protein>
<dbReference type="Pfam" id="PF01978">
    <property type="entry name" value="TrmB"/>
    <property type="match status" value="1"/>
</dbReference>
<organism evidence="2 3">
    <name type="scientific">Luteipulveratus mongoliensis</name>
    <dbReference type="NCBI Taxonomy" id="571913"/>
    <lineage>
        <taxon>Bacteria</taxon>
        <taxon>Bacillati</taxon>
        <taxon>Actinomycetota</taxon>
        <taxon>Actinomycetes</taxon>
        <taxon>Micrococcales</taxon>
        <taxon>Dermacoccaceae</taxon>
        <taxon>Luteipulveratus</taxon>
    </lineage>
</organism>
<dbReference type="PANTHER" id="PTHR34293:SF1">
    <property type="entry name" value="HTH-TYPE TRANSCRIPTIONAL REGULATOR TRMBL2"/>
    <property type="match status" value="1"/>
</dbReference>
<dbReference type="InterPro" id="IPR051797">
    <property type="entry name" value="TrmB-like"/>
</dbReference>
<keyword evidence="3" id="KW-1185">Reference proteome</keyword>
<name>A0A0K1JRT5_9MICO</name>
<reference evidence="2 3" key="1">
    <citation type="submission" date="2015-03" db="EMBL/GenBank/DDBJ databases">
        <title>Luteipulveratus halotolerans sp. nov., a novel actinobacterium (Dermacoccaceae) from Sarawak, Malaysia.</title>
        <authorList>
            <person name="Juboi H."/>
            <person name="Basik A."/>
            <person name="Shamsul S.S."/>
            <person name="Arnold P."/>
            <person name="Schmitt E.K."/>
            <person name="Sanglier J.-J."/>
            <person name="Yeo T."/>
        </authorList>
    </citation>
    <scope>NUCLEOTIDE SEQUENCE [LARGE SCALE GENOMIC DNA]</scope>
    <source>
        <strain evidence="2 3">MN07-A0370</strain>
    </source>
</reference>